<protein>
    <recommendedName>
        <fullName evidence="3">guanylate cyclase</fullName>
        <ecNumber evidence="3">4.6.1.2</ecNumber>
    </recommendedName>
</protein>
<dbReference type="GO" id="GO:0004016">
    <property type="term" value="F:adenylate cyclase activity"/>
    <property type="evidence" value="ECO:0007669"/>
    <property type="project" value="TreeGrafter"/>
</dbReference>
<dbReference type="Gene3D" id="3.40.50.2300">
    <property type="match status" value="1"/>
</dbReference>
<dbReference type="InterPro" id="IPR028082">
    <property type="entry name" value="Peripla_BP_I"/>
</dbReference>
<keyword evidence="8" id="KW-0325">Glycoprotein</keyword>
<keyword evidence="5" id="KW-0547">Nucleotide-binding</keyword>
<evidence type="ECO:0000259" key="13">
    <source>
        <dbReference type="PROSITE" id="PS50125"/>
    </source>
</evidence>
<dbReference type="PANTHER" id="PTHR11920:SF501">
    <property type="entry name" value="GUANYLATE CYCLASE 32E"/>
    <property type="match status" value="1"/>
</dbReference>
<dbReference type="WBParaSite" id="nRc.2.0.1.t21469-RA">
    <property type="protein sequence ID" value="nRc.2.0.1.t21469-RA"/>
    <property type="gene ID" value="nRc.2.0.1.g21469"/>
</dbReference>
<sequence>MGRALKEVLLYFNWRRIAVFYTDDGATRRCYSIAEGLRKLLLKANITNVLNHVVDKAVASEAEMEKFLTTMTQFARIAIVCLEHEADVRKFMLRAQQLGMTNRDYVYIMPDFVRDTNRSEMWLDLETNRNSDDRNDEAKAAFKPTMMVEMSTSSNEELHSFKKDIIRKIKAPPLSVSGHVVIDDMNNREPNFIIRAFDKNMKMIQIAEALMYKPDGKTINLLVPEKVIFESRDGVASKDVPDCGFFNERCRVVTQSIIPWVIIGVLITVFLFSMIATGTFYYIRKRLLVNEMAKMLWKIPYKDLIWLNDKSRRSKSLGSLRTISTTASDETAEAIAKGDKNVAHYKGVLVWAKQHQMSMVLSSENDHNHLKFMRDLTHENLNTFIGLCIDAPHPVSIWKYTSKGSLEDVLHNENVKLDWFFKYSLLKDIASGMDHLHDSGVKSHGRLKSANCVVDNRWVCKVTDYGLFKMRTPLKDPKDVIPRVAKCESPPFRPSVNLGQDTDVEPAIIQLMNDCWKEDQELRPNFKQIKSIIKQMARGRSTNLMDHILKMMEKYAGSLEQNVAERTRMLTDEMKKSDMLLYRMLPKTVADRLKAGQPVDPETYDCVTIFFSDVVGFTTLASRSTPMQTVNLLNELYTLFDEIIAEYEVYKGPSPTIPNNGSGISKLHTSV</sequence>
<keyword evidence="4 11" id="KW-0812">Transmembrane</keyword>
<evidence type="ECO:0000313" key="15">
    <source>
        <dbReference type="WBParaSite" id="nRc.2.0.1.t21469-RA"/>
    </source>
</evidence>
<dbReference type="Pfam" id="PF07714">
    <property type="entry name" value="PK_Tyr_Ser-Thr"/>
    <property type="match status" value="1"/>
</dbReference>
<dbReference type="InterPro" id="IPR011009">
    <property type="entry name" value="Kinase-like_dom_sf"/>
</dbReference>
<dbReference type="GO" id="GO:0005524">
    <property type="term" value="F:ATP binding"/>
    <property type="evidence" value="ECO:0007669"/>
    <property type="project" value="InterPro"/>
</dbReference>
<dbReference type="AlphaFoldDB" id="A0A915J6S6"/>
<evidence type="ECO:0000256" key="7">
    <source>
        <dbReference type="ARBA" id="ARBA00023136"/>
    </source>
</evidence>
<dbReference type="GO" id="GO:0035556">
    <property type="term" value="P:intracellular signal transduction"/>
    <property type="evidence" value="ECO:0007669"/>
    <property type="project" value="InterPro"/>
</dbReference>
<evidence type="ECO:0000256" key="1">
    <source>
        <dbReference type="ARBA" id="ARBA00001436"/>
    </source>
</evidence>
<keyword evidence="9" id="KW-0456">Lyase</keyword>
<dbReference type="GO" id="GO:0001653">
    <property type="term" value="F:peptide receptor activity"/>
    <property type="evidence" value="ECO:0007669"/>
    <property type="project" value="TreeGrafter"/>
</dbReference>
<dbReference type="GO" id="GO:0005886">
    <property type="term" value="C:plasma membrane"/>
    <property type="evidence" value="ECO:0007669"/>
    <property type="project" value="TreeGrafter"/>
</dbReference>
<evidence type="ECO:0000256" key="9">
    <source>
        <dbReference type="ARBA" id="ARBA00023239"/>
    </source>
</evidence>
<feature type="domain" description="Protein kinase" evidence="12">
    <location>
        <begin position="269"/>
        <end position="611"/>
    </location>
</feature>
<accession>A0A915J6S6</accession>
<dbReference type="GO" id="GO:0007168">
    <property type="term" value="P:receptor guanylyl cyclase signaling pathway"/>
    <property type="evidence" value="ECO:0007669"/>
    <property type="project" value="TreeGrafter"/>
</dbReference>
<evidence type="ECO:0000259" key="12">
    <source>
        <dbReference type="PROSITE" id="PS50011"/>
    </source>
</evidence>
<proteinExistence type="predicted"/>
<dbReference type="OMA" id="WNVEESH"/>
<dbReference type="SMART" id="SM00044">
    <property type="entry name" value="CYCc"/>
    <property type="match status" value="1"/>
</dbReference>
<organism evidence="14 15">
    <name type="scientific">Romanomermis culicivorax</name>
    <name type="common">Nematode worm</name>
    <dbReference type="NCBI Taxonomy" id="13658"/>
    <lineage>
        <taxon>Eukaryota</taxon>
        <taxon>Metazoa</taxon>
        <taxon>Ecdysozoa</taxon>
        <taxon>Nematoda</taxon>
        <taxon>Enoplea</taxon>
        <taxon>Dorylaimia</taxon>
        <taxon>Mermithida</taxon>
        <taxon>Mermithoidea</taxon>
        <taxon>Mermithidae</taxon>
        <taxon>Romanomermis</taxon>
    </lineage>
</organism>
<dbReference type="InterPro" id="IPR000719">
    <property type="entry name" value="Prot_kinase_dom"/>
</dbReference>
<comment type="subcellular location">
    <subcellularLocation>
        <location evidence="2">Membrane</location>
        <topology evidence="2">Single-pass membrane protein</topology>
    </subcellularLocation>
</comment>
<dbReference type="InterPro" id="IPR020635">
    <property type="entry name" value="Tyr_kinase_cat_dom"/>
</dbReference>
<dbReference type="InterPro" id="IPR001054">
    <property type="entry name" value="A/G_cyclase"/>
</dbReference>
<dbReference type="InterPro" id="IPR001245">
    <property type="entry name" value="Ser-Thr/Tyr_kinase_cat_dom"/>
</dbReference>
<dbReference type="PROSITE" id="PS50011">
    <property type="entry name" value="PROTEIN_KINASE_DOM"/>
    <property type="match status" value="1"/>
</dbReference>
<dbReference type="Gene3D" id="1.10.510.10">
    <property type="entry name" value="Transferase(Phosphotransferase) domain 1"/>
    <property type="match status" value="2"/>
</dbReference>
<reference evidence="15" key="1">
    <citation type="submission" date="2022-11" db="UniProtKB">
        <authorList>
            <consortium name="WormBaseParasite"/>
        </authorList>
    </citation>
    <scope>IDENTIFICATION</scope>
</reference>
<dbReference type="Pfam" id="PF00211">
    <property type="entry name" value="Guanylate_cyc"/>
    <property type="match status" value="1"/>
</dbReference>
<dbReference type="SMART" id="SM00219">
    <property type="entry name" value="TyrKc"/>
    <property type="match status" value="1"/>
</dbReference>
<evidence type="ECO:0000256" key="4">
    <source>
        <dbReference type="ARBA" id="ARBA00022692"/>
    </source>
</evidence>
<dbReference type="PANTHER" id="PTHR11920">
    <property type="entry name" value="GUANYLYL CYCLASE"/>
    <property type="match status" value="1"/>
</dbReference>
<feature type="domain" description="Guanylate cyclase" evidence="13">
    <location>
        <begin position="608"/>
        <end position="651"/>
    </location>
</feature>
<evidence type="ECO:0000256" key="11">
    <source>
        <dbReference type="SAM" id="Phobius"/>
    </source>
</evidence>
<dbReference type="GO" id="GO:0004713">
    <property type="term" value="F:protein tyrosine kinase activity"/>
    <property type="evidence" value="ECO:0007669"/>
    <property type="project" value="InterPro"/>
</dbReference>
<dbReference type="CDD" id="cd07302">
    <property type="entry name" value="CHD"/>
    <property type="match status" value="1"/>
</dbReference>
<dbReference type="Proteomes" id="UP000887565">
    <property type="component" value="Unplaced"/>
</dbReference>
<dbReference type="InterPro" id="IPR029787">
    <property type="entry name" value="Nucleotide_cyclase"/>
</dbReference>
<comment type="catalytic activity">
    <reaction evidence="1">
        <text>GTP = 3',5'-cyclic GMP + diphosphate</text>
        <dbReference type="Rhea" id="RHEA:13665"/>
        <dbReference type="ChEBI" id="CHEBI:33019"/>
        <dbReference type="ChEBI" id="CHEBI:37565"/>
        <dbReference type="ChEBI" id="CHEBI:57746"/>
        <dbReference type="EC" id="4.6.1.2"/>
    </reaction>
</comment>
<dbReference type="SUPFAM" id="SSF53822">
    <property type="entry name" value="Periplasmic binding protein-like I"/>
    <property type="match status" value="1"/>
</dbReference>
<dbReference type="SUPFAM" id="SSF56112">
    <property type="entry name" value="Protein kinase-like (PK-like)"/>
    <property type="match status" value="1"/>
</dbReference>
<feature type="transmembrane region" description="Helical" evidence="11">
    <location>
        <begin position="257"/>
        <end position="283"/>
    </location>
</feature>
<dbReference type="Gene3D" id="3.30.70.1230">
    <property type="entry name" value="Nucleotide cyclase"/>
    <property type="match status" value="1"/>
</dbReference>
<keyword evidence="10" id="KW-0141">cGMP biosynthesis</keyword>
<keyword evidence="7 11" id="KW-0472">Membrane</keyword>
<dbReference type="Pfam" id="PF01094">
    <property type="entry name" value="ANF_receptor"/>
    <property type="match status" value="1"/>
</dbReference>
<dbReference type="PROSITE" id="PS50125">
    <property type="entry name" value="GUANYLATE_CYCLASE_2"/>
    <property type="match status" value="1"/>
</dbReference>
<evidence type="ECO:0000256" key="2">
    <source>
        <dbReference type="ARBA" id="ARBA00004167"/>
    </source>
</evidence>
<keyword evidence="6 11" id="KW-1133">Transmembrane helix</keyword>
<evidence type="ECO:0000256" key="8">
    <source>
        <dbReference type="ARBA" id="ARBA00023180"/>
    </source>
</evidence>
<keyword evidence="14" id="KW-1185">Reference proteome</keyword>
<evidence type="ECO:0000256" key="10">
    <source>
        <dbReference type="ARBA" id="ARBA00023293"/>
    </source>
</evidence>
<dbReference type="GO" id="GO:0004383">
    <property type="term" value="F:guanylate cyclase activity"/>
    <property type="evidence" value="ECO:0007669"/>
    <property type="project" value="UniProtKB-EC"/>
</dbReference>
<evidence type="ECO:0000313" key="14">
    <source>
        <dbReference type="Proteomes" id="UP000887565"/>
    </source>
</evidence>
<evidence type="ECO:0000256" key="5">
    <source>
        <dbReference type="ARBA" id="ARBA00022741"/>
    </source>
</evidence>
<dbReference type="InterPro" id="IPR001828">
    <property type="entry name" value="ANF_lig-bd_rcpt"/>
</dbReference>
<name>A0A915J6S6_ROMCU</name>
<dbReference type="SUPFAM" id="SSF55073">
    <property type="entry name" value="Nucleotide cyclase"/>
    <property type="match status" value="1"/>
</dbReference>
<dbReference type="EC" id="4.6.1.2" evidence="3"/>
<evidence type="ECO:0000256" key="3">
    <source>
        <dbReference type="ARBA" id="ARBA00012202"/>
    </source>
</evidence>
<dbReference type="InterPro" id="IPR050401">
    <property type="entry name" value="Cyclic_nucleotide_synthase"/>
</dbReference>
<evidence type="ECO:0000256" key="6">
    <source>
        <dbReference type="ARBA" id="ARBA00022989"/>
    </source>
</evidence>